<comment type="caution">
    <text evidence="3">The sequence shown here is derived from an EMBL/GenBank/DDBJ whole genome shotgun (WGS) entry which is preliminary data.</text>
</comment>
<dbReference type="SMART" id="SM00897">
    <property type="entry name" value="FIST"/>
    <property type="match status" value="1"/>
</dbReference>
<proteinExistence type="predicted"/>
<dbReference type="Proteomes" id="UP000216339">
    <property type="component" value="Unassembled WGS sequence"/>
</dbReference>
<dbReference type="PANTHER" id="PTHR40252:SF2">
    <property type="entry name" value="BLR0328 PROTEIN"/>
    <property type="match status" value="1"/>
</dbReference>
<protein>
    <recommendedName>
        <fullName evidence="5">Histidine kinase</fullName>
    </recommendedName>
</protein>
<organism evidence="3 4">
    <name type="scientific">Rubrivirga marina</name>
    <dbReference type="NCBI Taxonomy" id="1196024"/>
    <lineage>
        <taxon>Bacteria</taxon>
        <taxon>Pseudomonadati</taxon>
        <taxon>Rhodothermota</taxon>
        <taxon>Rhodothermia</taxon>
        <taxon>Rhodothermales</taxon>
        <taxon>Rubricoccaceae</taxon>
        <taxon>Rubrivirga</taxon>
    </lineage>
</organism>
<dbReference type="RefSeq" id="WP_095509081.1">
    <property type="nucleotide sequence ID" value="NZ_MQWD01000001.1"/>
</dbReference>
<dbReference type="Pfam" id="PF10442">
    <property type="entry name" value="FIST_C"/>
    <property type="match status" value="1"/>
</dbReference>
<feature type="domain" description="FIST" evidence="1">
    <location>
        <begin position="32"/>
        <end position="225"/>
    </location>
</feature>
<dbReference type="Pfam" id="PF08495">
    <property type="entry name" value="FIST"/>
    <property type="match status" value="1"/>
</dbReference>
<evidence type="ECO:0008006" key="5">
    <source>
        <dbReference type="Google" id="ProtNLM"/>
    </source>
</evidence>
<dbReference type="EMBL" id="MQWD01000001">
    <property type="protein sequence ID" value="PAP75447.1"/>
    <property type="molecule type" value="Genomic_DNA"/>
</dbReference>
<evidence type="ECO:0000259" key="1">
    <source>
        <dbReference type="SMART" id="SM00897"/>
    </source>
</evidence>
<accession>A0A271IWF8</accession>
<gene>
    <name evidence="3" type="ORF">BSZ37_02795</name>
</gene>
<evidence type="ECO:0000259" key="2">
    <source>
        <dbReference type="SMART" id="SM01204"/>
    </source>
</evidence>
<keyword evidence="4" id="KW-1185">Reference proteome</keyword>
<dbReference type="OrthoDB" id="9770435at2"/>
<dbReference type="PANTHER" id="PTHR40252">
    <property type="entry name" value="BLR0328 PROTEIN"/>
    <property type="match status" value="1"/>
</dbReference>
<dbReference type="InterPro" id="IPR013702">
    <property type="entry name" value="FIST_domain_N"/>
</dbReference>
<dbReference type="SMART" id="SM01204">
    <property type="entry name" value="FIST_C"/>
    <property type="match status" value="1"/>
</dbReference>
<name>A0A271IWF8_9BACT</name>
<dbReference type="InterPro" id="IPR019494">
    <property type="entry name" value="FIST_C"/>
</dbReference>
<reference evidence="3 4" key="1">
    <citation type="submission" date="2016-11" db="EMBL/GenBank/DDBJ databases">
        <title>Study of marine rhodopsin-containing bacteria.</title>
        <authorList>
            <person name="Yoshizawa S."/>
            <person name="Kumagai Y."/>
            <person name="Kogure K."/>
        </authorList>
    </citation>
    <scope>NUCLEOTIDE SEQUENCE [LARGE SCALE GENOMIC DNA]</scope>
    <source>
        <strain evidence="3 4">SAORIC-28</strain>
    </source>
</reference>
<evidence type="ECO:0000313" key="3">
    <source>
        <dbReference type="EMBL" id="PAP75447.1"/>
    </source>
</evidence>
<dbReference type="AlphaFoldDB" id="A0A271IWF8"/>
<feature type="domain" description="FIST C-domain" evidence="2">
    <location>
        <begin position="226"/>
        <end position="361"/>
    </location>
</feature>
<evidence type="ECO:0000313" key="4">
    <source>
        <dbReference type="Proteomes" id="UP000216339"/>
    </source>
</evidence>
<sequence length="383" mass="39931">MTVATGHSHDLDSADAIAEALDACADALGGATPGAGLLFAGIDHDHQALLDGVEARYPGLPLVGGTGHGELSSEGFAEDSVALMLLHSDHVEFGAGVGEGVRADPAGAARAAVASARSGLTQPVRLGLTVPEGIGIDVMAVTDTLHAELGPETPVCGGTAGDQLRFERAYQFCNGNVYSDAVPVLLLAGPLRVATGVASGWVPMGGEHRLTKTEGQTVLEIDGRPVRDVWMQYFGSLDLHGARNQFALYPEGVEEREFYLCAPSHFDDDGRMVMHNPVIEGARMRFGDAAREQVLDAAGTSAAAARAGFEGTPDAALVFSCAGRHAWLGTQIGREHGLLREHVGAEVPAAGFYTFGEICPLPGSPTPYTHRSTFVTVLIGEEA</sequence>